<evidence type="ECO:0000256" key="6">
    <source>
        <dbReference type="ARBA" id="ARBA00022676"/>
    </source>
</evidence>
<dbReference type="Gene3D" id="1.10.3810.10">
    <property type="entry name" value="Biosynthetic peptidoglycan transglycosylase-like"/>
    <property type="match status" value="1"/>
</dbReference>
<evidence type="ECO:0000256" key="1">
    <source>
        <dbReference type="ARBA" id="ARBA00004752"/>
    </source>
</evidence>
<feature type="domain" description="Penicillin-binding protein transpeptidase" evidence="12">
    <location>
        <begin position="300"/>
        <end position="506"/>
    </location>
</feature>
<dbReference type="EC" id="2.4.99.28" evidence="10"/>
<keyword evidence="7" id="KW-0808">Transferase</keyword>
<comment type="similarity">
    <text evidence="3">In the N-terminal section; belongs to the glycosyltransferase 51 family.</text>
</comment>
<sequence>MKRAKHIIATVFTIVAVITGALAWYISQPPELGRLTDVSSVLRSNDGRILNLRLTEKGYWREPAKIEEIDPRLVEVLIAYEDQRFWRHNGVDFKAVGRAAFNLVKLARVTSGASTITMQTVRLLDTSLGRQTLTTKLRQMLEAIRLERHWTKEEILEAYFTLAPYGGNIEGIKAATEAWFQKNPADLTLNEISLLVALPQSPERRRPDRFPDAAYKAKQIVLSKVAPRLELLPSTIAEVSREPLPSRLSKPKSHALHLADRFIQTTRASGNTTLFWDWQRQVESILANAIETRPVPIQAAALVVERKSGFVRAYVGSAQYGSTARKGAVNYLTALRSPGSTLKPLIYAKALNRGLIRLDQVFDDTTYYRAGYRPTNFDQGFRGKVTLRDALVASLNIPAIRALEQVGPRILHNELNGYLNGSLSTQADAGLSLAVGGLYLTPEQVAMIYMGLADPGRARELTFEPEQRVATDMTLISRSTSDKILDLLIQEMSNGERVAFKTGTSYARQDAWSVQIHENHLVVVWMGTPDNEPTSSLTGVGSAFPLSLEIGRSLGLSAPTKPKIPQSDGKDDFITTLSCPDLIRYPQNGSWIRSDDQVLEVIGDDDTVWYLNGKKLERFKRQIDVPQAGINVLTARKGSCSQSNEFFIEQ</sequence>
<reference evidence="14 15" key="1">
    <citation type="submission" date="2015-09" db="EMBL/GenBank/DDBJ databases">
        <authorList>
            <consortium name="Swine Surveillance"/>
        </authorList>
    </citation>
    <scope>NUCLEOTIDE SEQUENCE [LARGE SCALE GENOMIC DNA]</scope>
    <source>
        <strain evidence="14 15">CECT 5294</strain>
    </source>
</reference>
<dbReference type="InterPro" id="IPR012338">
    <property type="entry name" value="Beta-lactam/transpept-like"/>
</dbReference>
<accession>A0A0P1FQL0</accession>
<evidence type="ECO:0000256" key="5">
    <source>
        <dbReference type="ARBA" id="ARBA00022670"/>
    </source>
</evidence>
<dbReference type="GO" id="GO:0008955">
    <property type="term" value="F:peptidoglycan glycosyltransferase activity"/>
    <property type="evidence" value="ECO:0007669"/>
    <property type="project" value="UniProtKB-EC"/>
</dbReference>
<dbReference type="SUPFAM" id="SSF53955">
    <property type="entry name" value="Lysozyme-like"/>
    <property type="match status" value="1"/>
</dbReference>
<keyword evidence="5" id="KW-0645">Protease</keyword>
<dbReference type="GO" id="GO:0009252">
    <property type="term" value="P:peptidoglycan biosynthetic process"/>
    <property type="evidence" value="ECO:0007669"/>
    <property type="project" value="UniProtKB-UniPathway"/>
</dbReference>
<dbReference type="GO" id="GO:0030288">
    <property type="term" value="C:outer membrane-bounded periplasmic space"/>
    <property type="evidence" value="ECO:0007669"/>
    <property type="project" value="TreeGrafter"/>
</dbReference>
<dbReference type="Gene3D" id="3.40.710.10">
    <property type="entry name" value="DD-peptidase/beta-lactamase superfamily"/>
    <property type="match status" value="1"/>
</dbReference>
<comment type="pathway">
    <text evidence="1">Cell wall biogenesis; peptidoglycan biosynthesis.</text>
</comment>
<dbReference type="UniPathway" id="UPA00219"/>
<dbReference type="NCBIfam" id="TIGR02073">
    <property type="entry name" value="PBP_1c"/>
    <property type="match status" value="1"/>
</dbReference>
<comment type="similarity">
    <text evidence="2">In the C-terminal section; belongs to the transpeptidase family.</text>
</comment>
<dbReference type="Pfam" id="PF00912">
    <property type="entry name" value="Transgly"/>
    <property type="match status" value="1"/>
</dbReference>
<comment type="catalytic activity">
    <reaction evidence="11">
        <text>[GlcNAc-(1-&gt;4)-Mur2Ac(oyl-L-Ala-gamma-D-Glu-L-Lys-D-Ala-D-Ala)](n)-di-trans,octa-cis-undecaprenyl diphosphate + beta-D-GlcNAc-(1-&gt;4)-Mur2Ac(oyl-L-Ala-gamma-D-Glu-L-Lys-D-Ala-D-Ala)-di-trans,octa-cis-undecaprenyl diphosphate = [GlcNAc-(1-&gt;4)-Mur2Ac(oyl-L-Ala-gamma-D-Glu-L-Lys-D-Ala-D-Ala)](n+1)-di-trans,octa-cis-undecaprenyl diphosphate + di-trans,octa-cis-undecaprenyl diphosphate + H(+)</text>
        <dbReference type="Rhea" id="RHEA:23708"/>
        <dbReference type="Rhea" id="RHEA-COMP:9602"/>
        <dbReference type="Rhea" id="RHEA-COMP:9603"/>
        <dbReference type="ChEBI" id="CHEBI:15378"/>
        <dbReference type="ChEBI" id="CHEBI:58405"/>
        <dbReference type="ChEBI" id="CHEBI:60033"/>
        <dbReference type="ChEBI" id="CHEBI:78435"/>
        <dbReference type="EC" id="2.4.99.28"/>
    </reaction>
</comment>
<dbReference type="InterPro" id="IPR036950">
    <property type="entry name" value="PBP_transglycosylase"/>
</dbReference>
<protein>
    <recommendedName>
        <fullName evidence="10">peptidoglycan glycosyltransferase</fullName>
        <ecNumber evidence="10">2.4.99.28</ecNumber>
    </recommendedName>
</protein>
<dbReference type="GO" id="GO:0006508">
    <property type="term" value="P:proteolysis"/>
    <property type="evidence" value="ECO:0007669"/>
    <property type="project" value="UniProtKB-KW"/>
</dbReference>
<evidence type="ECO:0000256" key="11">
    <source>
        <dbReference type="ARBA" id="ARBA00049902"/>
    </source>
</evidence>
<evidence type="ECO:0000256" key="7">
    <source>
        <dbReference type="ARBA" id="ARBA00022679"/>
    </source>
</evidence>
<dbReference type="Proteomes" id="UP000051298">
    <property type="component" value="Unassembled WGS sequence"/>
</dbReference>
<evidence type="ECO:0000259" key="13">
    <source>
        <dbReference type="Pfam" id="PF00912"/>
    </source>
</evidence>
<dbReference type="RefSeq" id="WP_058124217.1">
    <property type="nucleotide sequence ID" value="NZ_CYRX01000032.1"/>
</dbReference>
<dbReference type="InterPro" id="IPR023346">
    <property type="entry name" value="Lysozyme-like_dom_sf"/>
</dbReference>
<keyword evidence="8" id="KW-0378">Hydrolase</keyword>
<organism evidence="14 15">
    <name type="scientific">Thalassobacter stenotrophicus</name>
    <dbReference type="NCBI Taxonomy" id="266809"/>
    <lineage>
        <taxon>Bacteria</taxon>
        <taxon>Pseudomonadati</taxon>
        <taxon>Pseudomonadota</taxon>
        <taxon>Alphaproteobacteria</taxon>
        <taxon>Rhodobacterales</taxon>
        <taxon>Roseobacteraceae</taxon>
        <taxon>Thalassobacter</taxon>
    </lineage>
</organism>
<evidence type="ECO:0000256" key="2">
    <source>
        <dbReference type="ARBA" id="ARBA00007090"/>
    </source>
</evidence>
<feature type="domain" description="Glycosyl transferase family 51" evidence="13">
    <location>
        <begin position="57"/>
        <end position="225"/>
    </location>
</feature>
<dbReference type="GO" id="GO:0008658">
    <property type="term" value="F:penicillin binding"/>
    <property type="evidence" value="ECO:0007669"/>
    <property type="project" value="InterPro"/>
</dbReference>
<dbReference type="InterPro" id="IPR050396">
    <property type="entry name" value="Glycosyltr_51/Transpeptidase"/>
</dbReference>
<keyword evidence="6" id="KW-0328">Glycosyltransferase</keyword>
<evidence type="ECO:0000313" key="15">
    <source>
        <dbReference type="Proteomes" id="UP000051298"/>
    </source>
</evidence>
<dbReference type="Pfam" id="PF00905">
    <property type="entry name" value="Transpeptidase"/>
    <property type="match status" value="1"/>
</dbReference>
<gene>
    <name evidence="14" type="primary">pbpF</name>
    <name evidence="14" type="ORF">THS5294_02831</name>
</gene>
<evidence type="ECO:0000259" key="12">
    <source>
        <dbReference type="Pfam" id="PF00905"/>
    </source>
</evidence>
<dbReference type="InterPro" id="IPR001264">
    <property type="entry name" value="Glyco_trans_51"/>
</dbReference>
<dbReference type="InterPro" id="IPR011815">
    <property type="entry name" value="PBP_1c"/>
</dbReference>
<evidence type="ECO:0000313" key="14">
    <source>
        <dbReference type="EMBL" id="CUH61520.1"/>
    </source>
</evidence>
<evidence type="ECO:0000256" key="10">
    <source>
        <dbReference type="ARBA" id="ARBA00044770"/>
    </source>
</evidence>
<dbReference type="AlphaFoldDB" id="A0A0P1FQL0"/>
<evidence type="ECO:0000256" key="4">
    <source>
        <dbReference type="ARBA" id="ARBA00022645"/>
    </source>
</evidence>
<proteinExistence type="inferred from homology"/>
<keyword evidence="4" id="KW-0121">Carboxypeptidase</keyword>
<evidence type="ECO:0000256" key="3">
    <source>
        <dbReference type="ARBA" id="ARBA00007739"/>
    </source>
</evidence>
<evidence type="ECO:0000256" key="8">
    <source>
        <dbReference type="ARBA" id="ARBA00022801"/>
    </source>
</evidence>
<keyword evidence="9" id="KW-0511">Multifunctional enzyme</keyword>
<dbReference type="SUPFAM" id="SSF56601">
    <property type="entry name" value="beta-lactamase/transpeptidase-like"/>
    <property type="match status" value="1"/>
</dbReference>
<dbReference type="PANTHER" id="PTHR32282:SF15">
    <property type="entry name" value="PENICILLIN-BINDING PROTEIN 1C"/>
    <property type="match status" value="1"/>
</dbReference>
<evidence type="ECO:0000256" key="9">
    <source>
        <dbReference type="ARBA" id="ARBA00023268"/>
    </source>
</evidence>
<dbReference type="PANTHER" id="PTHR32282">
    <property type="entry name" value="BINDING PROTEIN TRANSPEPTIDASE, PUTATIVE-RELATED"/>
    <property type="match status" value="1"/>
</dbReference>
<dbReference type="InterPro" id="IPR001460">
    <property type="entry name" value="PCN-bd_Tpept"/>
</dbReference>
<dbReference type="GO" id="GO:0004180">
    <property type="term" value="F:carboxypeptidase activity"/>
    <property type="evidence" value="ECO:0007669"/>
    <property type="project" value="UniProtKB-KW"/>
</dbReference>
<name>A0A0P1FQL0_9RHOB</name>
<dbReference type="EMBL" id="CYRX01000032">
    <property type="protein sequence ID" value="CUH61520.1"/>
    <property type="molecule type" value="Genomic_DNA"/>
</dbReference>